<accession>A0A6C0F639</accession>
<reference evidence="2" key="1">
    <citation type="journal article" date="2020" name="Nature">
        <title>Giant virus diversity and host interactions through global metagenomics.</title>
        <authorList>
            <person name="Schulz F."/>
            <person name="Roux S."/>
            <person name="Paez-Espino D."/>
            <person name="Jungbluth S."/>
            <person name="Walsh D.A."/>
            <person name="Denef V.J."/>
            <person name="McMahon K.D."/>
            <person name="Konstantinidis K.T."/>
            <person name="Eloe-Fadrosh E.A."/>
            <person name="Kyrpides N.C."/>
            <person name="Woyke T."/>
        </authorList>
    </citation>
    <scope>NUCLEOTIDE SEQUENCE</scope>
    <source>
        <strain evidence="2">GVMAG-M-3300009180-1</strain>
    </source>
</reference>
<sequence>MSCAVEGLRSSSGVGGGIGGSGVFGLFGTVVQCKSDDNSWYCMLSKFVNTLIMLMIVLFILSFVFNYLSQFMSGKKMKGGGWNMPKIFGL</sequence>
<feature type="transmembrane region" description="Helical" evidence="1">
    <location>
        <begin position="47"/>
        <end position="68"/>
    </location>
</feature>
<keyword evidence="1" id="KW-1133">Transmembrane helix</keyword>
<organism evidence="2">
    <name type="scientific">viral metagenome</name>
    <dbReference type="NCBI Taxonomy" id="1070528"/>
    <lineage>
        <taxon>unclassified sequences</taxon>
        <taxon>metagenomes</taxon>
        <taxon>organismal metagenomes</taxon>
    </lineage>
</organism>
<dbReference type="EMBL" id="MN739020">
    <property type="protein sequence ID" value="QHT35370.1"/>
    <property type="molecule type" value="Genomic_DNA"/>
</dbReference>
<name>A0A6C0F639_9ZZZZ</name>
<evidence type="ECO:0000256" key="1">
    <source>
        <dbReference type="SAM" id="Phobius"/>
    </source>
</evidence>
<dbReference type="AlphaFoldDB" id="A0A6C0F639"/>
<keyword evidence="1" id="KW-0472">Membrane</keyword>
<proteinExistence type="predicted"/>
<keyword evidence="1" id="KW-0812">Transmembrane</keyword>
<evidence type="ECO:0000313" key="2">
    <source>
        <dbReference type="EMBL" id="QHT35370.1"/>
    </source>
</evidence>
<protein>
    <submittedName>
        <fullName evidence="2">Uncharacterized protein</fullName>
    </submittedName>
</protein>